<evidence type="ECO:0000313" key="2">
    <source>
        <dbReference type="EMBL" id="KAJ1192851.1"/>
    </source>
</evidence>
<evidence type="ECO:0000256" key="1">
    <source>
        <dbReference type="SAM" id="MobiDB-lite"/>
    </source>
</evidence>
<dbReference type="InterPro" id="IPR031389">
    <property type="entry name" value="RBIS"/>
</dbReference>
<evidence type="ECO:0008006" key="4">
    <source>
        <dbReference type="Google" id="ProtNLM"/>
    </source>
</evidence>
<name>A0AAV7UWS7_PLEWA</name>
<accession>A0AAV7UWS7</accession>
<evidence type="ECO:0000313" key="3">
    <source>
        <dbReference type="Proteomes" id="UP001066276"/>
    </source>
</evidence>
<dbReference type="Proteomes" id="UP001066276">
    <property type="component" value="Chromosome 2_2"/>
</dbReference>
<dbReference type="Pfam" id="PF15679">
    <property type="entry name" value="DUF4665"/>
    <property type="match status" value="1"/>
</dbReference>
<proteinExistence type="predicted"/>
<dbReference type="EMBL" id="JANPWB010000004">
    <property type="protein sequence ID" value="KAJ1192851.1"/>
    <property type="molecule type" value="Genomic_DNA"/>
</dbReference>
<dbReference type="AlphaFoldDB" id="A0AAV7UWS7"/>
<dbReference type="PANTHER" id="PTHR35544">
    <property type="entry name" value="RIBOSOMAL BIOGENESIS FACTOR"/>
    <property type="match status" value="1"/>
</dbReference>
<dbReference type="PANTHER" id="PTHR35544:SF4">
    <property type="entry name" value="RIBOSOMAL BIOGENESIS FACTOR"/>
    <property type="match status" value="1"/>
</dbReference>
<comment type="caution">
    <text evidence="2">The sequence shown here is derived from an EMBL/GenBank/DDBJ whole genome shotgun (WGS) entry which is preliminary data.</text>
</comment>
<feature type="region of interest" description="Disordered" evidence="1">
    <location>
        <begin position="101"/>
        <end position="134"/>
    </location>
</feature>
<organism evidence="2 3">
    <name type="scientific">Pleurodeles waltl</name>
    <name type="common">Iberian ribbed newt</name>
    <dbReference type="NCBI Taxonomy" id="8319"/>
    <lineage>
        <taxon>Eukaryota</taxon>
        <taxon>Metazoa</taxon>
        <taxon>Chordata</taxon>
        <taxon>Craniata</taxon>
        <taxon>Vertebrata</taxon>
        <taxon>Euteleostomi</taxon>
        <taxon>Amphibia</taxon>
        <taxon>Batrachia</taxon>
        <taxon>Caudata</taxon>
        <taxon>Salamandroidea</taxon>
        <taxon>Salamandridae</taxon>
        <taxon>Pleurodelinae</taxon>
        <taxon>Pleurodeles</taxon>
    </lineage>
</organism>
<gene>
    <name evidence="2" type="ORF">NDU88_002157</name>
</gene>
<protein>
    <recommendedName>
        <fullName evidence="4">Ribosomal biogenesis factor</fullName>
    </recommendedName>
</protein>
<sequence>MHVRVQRPTRPLEFSAETRIGRQAASAPITGNIQLIAMAKNKSKGQKPKNVFHVANSKTLKAKNKAKPVTTNLKKINILNNDKVDMVNKAFSEIHQAVKELSKGTSSGPQKKHLIPPQQEPVNIEETASLFSHL</sequence>
<dbReference type="GO" id="GO:0042254">
    <property type="term" value="P:ribosome biogenesis"/>
    <property type="evidence" value="ECO:0007669"/>
    <property type="project" value="InterPro"/>
</dbReference>
<reference evidence="2" key="1">
    <citation type="journal article" date="2022" name="bioRxiv">
        <title>Sequencing and chromosome-scale assembly of the giantPleurodeles waltlgenome.</title>
        <authorList>
            <person name="Brown T."/>
            <person name="Elewa A."/>
            <person name="Iarovenko S."/>
            <person name="Subramanian E."/>
            <person name="Araus A.J."/>
            <person name="Petzold A."/>
            <person name="Susuki M."/>
            <person name="Suzuki K.-i.T."/>
            <person name="Hayashi T."/>
            <person name="Toyoda A."/>
            <person name="Oliveira C."/>
            <person name="Osipova E."/>
            <person name="Leigh N.D."/>
            <person name="Simon A."/>
            <person name="Yun M.H."/>
        </authorList>
    </citation>
    <scope>NUCLEOTIDE SEQUENCE</scope>
    <source>
        <strain evidence="2">20211129_DDA</strain>
        <tissue evidence="2">Liver</tissue>
    </source>
</reference>
<keyword evidence="3" id="KW-1185">Reference proteome</keyword>
<dbReference type="GO" id="GO:0005730">
    <property type="term" value="C:nucleolus"/>
    <property type="evidence" value="ECO:0007669"/>
    <property type="project" value="TreeGrafter"/>
</dbReference>